<proteinExistence type="inferred from homology"/>
<sequence>MSAAPPTAAPALNPQRRSELLHRLRRAEGQVRGLQKLLEEGADCTKIAQQLLATRHALDSTYVRLNLSVAEQELAAHQTEGLPPEAIGEVIDRLQDRLGRAR</sequence>
<dbReference type="PANTHER" id="PTHR33677:SF5">
    <property type="entry name" value="TRANSCRIPTIONAL REPRESSOR FRMR"/>
    <property type="match status" value="1"/>
</dbReference>
<reference evidence="3" key="1">
    <citation type="journal article" date="2019" name="Int. J. Syst. Evol. Microbiol.">
        <title>The Global Catalogue of Microorganisms (GCM) 10K type strain sequencing project: providing services to taxonomists for standard genome sequencing and annotation.</title>
        <authorList>
            <consortium name="The Broad Institute Genomics Platform"/>
            <consortium name="The Broad Institute Genome Sequencing Center for Infectious Disease"/>
            <person name="Wu L."/>
            <person name="Ma J."/>
        </authorList>
    </citation>
    <scope>NUCLEOTIDE SEQUENCE [LARGE SCALE GENOMIC DNA]</scope>
    <source>
        <strain evidence="3">CCUG 54518</strain>
    </source>
</reference>
<evidence type="ECO:0000313" key="3">
    <source>
        <dbReference type="Proteomes" id="UP001596495"/>
    </source>
</evidence>
<dbReference type="Gene3D" id="1.20.58.1000">
    <property type="entry name" value="Metal-sensitive repressor, helix protomer"/>
    <property type="match status" value="1"/>
</dbReference>
<dbReference type="Proteomes" id="UP001596495">
    <property type="component" value="Unassembled WGS sequence"/>
</dbReference>
<dbReference type="InterPro" id="IPR038390">
    <property type="entry name" value="Metal_Tscrpt_repr_sf"/>
</dbReference>
<evidence type="ECO:0000313" key="2">
    <source>
        <dbReference type="EMBL" id="MFC7435863.1"/>
    </source>
</evidence>
<accession>A0ABW2RCN0</accession>
<keyword evidence="3" id="KW-1185">Reference proteome</keyword>
<dbReference type="PANTHER" id="PTHR33677">
    <property type="entry name" value="TRANSCRIPTIONAL REPRESSOR FRMR-RELATED"/>
    <property type="match status" value="1"/>
</dbReference>
<gene>
    <name evidence="2" type="ORF">ACFQNJ_15210</name>
</gene>
<evidence type="ECO:0000256" key="1">
    <source>
        <dbReference type="ARBA" id="ARBA00005260"/>
    </source>
</evidence>
<dbReference type="Pfam" id="PF02583">
    <property type="entry name" value="Trns_repr_metal"/>
    <property type="match status" value="1"/>
</dbReference>
<comment type="similarity">
    <text evidence="1">Belongs to the FrmR/RcnR family.</text>
</comment>
<dbReference type="EMBL" id="JBHTBX010000011">
    <property type="protein sequence ID" value="MFC7435863.1"/>
    <property type="molecule type" value="Genomic_DNA"/>
</dbReference>
<protein>
    <submittedName>
        <fullName evidence="2">Metal-sensing transcriptional repressor</fullName>
    </submittedName>
</protein>
<name>A0ABW2RCN0_9BURK</name>
<organism evidence="2 3">
    <name type="scientific">Hydrogenophaga bisanensis</name>
    <dbReference type="NCBI Taxonomy" id="439611"/>
    <lineage>
        <taxon>Bacteria</taxon>
        <taxon>Pseudomonadati</taxon>
        <taxon>Pseudomonadota</taxon>
        <taxon>Betaproteobacteria</taxon>
        <taxon>Burkholderiales</taxon>
        <taxon>Comamonadaceae</taxon>
        <taxon>Hydrogenophaga</taxon>
    </lineage>
</organism>
<comment type="caution">
    <text evidence="2">The sequence shown here is derived from an EMBL/GenBank/DDBJ whole genome shotgun (WGS) entry which is preliminary data.</text>
</comment>
<dbReference type="RefSeq" id="WP_382259109.1">
    <property type="nucleotide sequence ID" value="NZ_JBHTBX010000011.1"/>
</dbReference>
<dbReference type="InterPro" id="IPR003735">
    <property type="entry name" value="Metal_Tscrpt_repr"/>
</dbReference>